<reference evidence="1" key="1">
    <citation type="submission" date="2020-07" db="EMBL/GenBank/DDBJ databases">
        <title>The High-quality genome of the commercially important snow crab, Chionoecetes opilio.</title>
        <authorList>
            <person name="Jeong J.-H."/>
            <person name="Ryu S."/>
        </authorList>
    </citation>
    <scope>NUCLEOTIDE SEQUENCE</scope>
    <source>
        <strain evidence="1">MADBK_172401_WGS</strain>
        <tissue evidence="1">Digestive gland</tissue>
    </source>
</reference>
<dbReference type="EMBL" id="JACEEZ010026109">
    <property type="protein sequence ID" value="KAG0694717.1"/>
    <property type="molecule type" value="Genomic_DNA"/>
</dbReference>
<dbReference type="OrthoDB" id="6382705at2759"/>
<proteinExistence type="predicted"/>
<accession>A0A8J8WCI9</accession>
<gene>
    <name evidence="1" type="ORF">GWK47_027144</name>
</gene>
<sequence>MSGGGGGPGVLARKKRSTYIPGICDVLRTSQILNKLKGSKPLENFESCWEGGALFGGLLLGEHSFSFRAPFFSQTPLASLSSVKKQDFTLSPPCQGGGRAFGDGGHSRNRADQVIGVCGPWQPQTARLQRFIKFDTRRGYNIRGNSLLPAPATPQPTPRPEIPWRINSPCLLTEEWQLGCFLTENKSCRYMSILRRINPPRKSPAVGSAALIYITWIAEAWAAFTKEFVRFCLLTPLVNDGVYEKIVSLPKWRDPISAVIAQAALILAEQLADDPELCRLLAPHLTTRILPVNKKVLATLWLLGNQESFRGVGDGF</sequence>
<name>A0A8J8WCI9_CHIOP</name>
<comment type="caution">
    <text evidence="1">The sequence shown here is derived from an EMBL/GenBank/DDBJ whole genome shotgun (WGS) entry which is preliminary data.</text>
</comment>
<dbReference type="Proteomes" id="UP000770661">
    <property type="component" value="Unassembled WGS sequence"/>
</dbReference>
<organism evidence="1 2">
    <name type="scientific">Chionoecetes opilio</name>
    <name type="common">Atlantic snow crab</name>
    <name type="synonym">Cancer opilio</name>
    <dbReference type="NCBI Taxonomy" id="41210"/>
    <lineage>
        <taxon>Eukaryota</taxon>
        <taxon>Metazoa</taxon>
        <taxon>Ecdysozoa</taxon>
        <taxon>Arthropoda</taxon>
        <taxon>Crustacea</taxon>
        <taxon>Multicrustacea</taxon>
        <taxon>Malacostraca</taxon>
        <taxon>Eumalacostraca</taxon>
        <taxon>Eucarida</taxon>
        <taxon>Decapoda</taxon>
        <taxon>Pleocyemata</taxon>
        <taxon>Brachyura</taxon>
        <taxon>Eubrachyura</taxon>
        <taxon>Majoidea</taxon>
        <taxon>Majidae</taxon>
        <taxon>Chionoecetes</taxon>
    </lineage>
</organism>
<protein>
    <submittedName>
        <fullName evidence="1">Uncharacterized protein</fullName>
    </submittedName>
</protein>
<evidence type="ECO:0000313" key="2">
    <source>
        <dbReference type="Proteomes" id="UP000770661"/>
    </source>
</evidence>
<dbReference type="AlphaFoldDB" id="A0A8J8WCI9"/>
<keyword evidence="2" id="KW-1185">Reference proteome</keyword>
<evidence type="ECO:0000313" key="1">
    <source>
        <dbReference type="EMBL" id="KAG0694717.1"/>
    </source>
</evidence>